<dbReference type="AlphaFoldDB" id="A0A6J6IEH4"/>
<keyword evidence="8" id="KW-0472">Membrane</keyword>
<feature type="domain" description="CcmH/CycL/Ccl2/NrfF N-terminal" evidence="9">
    <location>
        <begin position="42"/>
        <end position="160"/>
    </location>
</feature>
<reference evidence="10" key="1">
    <citation type="submission" date="2020-05" db="EMBL/GenBank/DDBJ databases">
        <authorList>
            <person name="Chiriac C."/>
            <person name="Salcher M."/>
            <person name="Ghai R."/>
            <person name="Kavagutti S V."/>
        </authorList>
    </citation>
    <scope>NUCLEOTIDE SEQUENCE</scope>
</reference>
<evidence type="ECO:0000256" key="1">
    <source>
        <dbReference type="ARBA" id="ARBA00010342"/>
    </source>
</evidence>
<evidence type="ECO:0000256" key="5">
    <source>
        <dbReference type="ARBA" id="ARBA00022748"/>
    </source>
</evidence>
<dbReference type="Gene3D" id="1.10.8.640">
    <property type="entry name" value="Cytochrome C biogenesis protein"/>
    <property type="match status" value="1"/>
</dbReference>
<dbReference type="Pfam" id="PF03918">
    <property type="entry name" value="CcmH"/>
    <property type="match status" value="1"/>
</dbReference>
<evidence type="ECO:0000256" key="4">
    <source>
        <dbReference type="ARBA" id="ARBA00022729"/>
    </source>
</evidence>
<dbReference type="PANTHER" id="PTHR47870:SF1">
    <property type="entry name" value="CYTOCHROME C-TYPE BIOGENESIS PROTEIN CCMH"/>
    <property type="match status" value="1"/>
</dbReference>
<dbReference type="InterPro" id="IPR005616">
    <property type="entry name" value="CcmH/CycL/Ccl2/NrfF_N"/>
</dbReference>
<evidence type="ECO:0000256" key="2">
    <source>
        <dbReference type="ARBA" id="ARBA00022617"/>
    </source>
</evidence>
<evidence type="ECO:0000256" key="3">
    <source>
        <dbReference type="ARBA" id="ARBA00022723"/>
    </source>
</evidence>
<feature type="transmembrane region" description="Helical" evidence="8">
    <location>
        <begin position="119"/>
        <end position="140"/>
    </location>
</feature>
<keyword evidence="6" id="KW-0408">Iron</keyword>
<dbReference type="GO" id="GO:0005886">
    <property type="term" value="C:plasma membrane"/>
    <property type="evidence" value="ECO:0007669"/>
    <property type="project" value="TreeGrafter"/>
</dbReference>
<organism evidence="10">
    <name type="scientific">freshwater metagenome</name>
    <dbReference type="NCBI Taxonomy" id="449393"/>
    <lineage>
        <taxon>unclassified sequences</taxon>
        <taxon>metagenomes</taxon>
        <taxon>ecological metagenomes</taxon>
    </lineage>
</organism>
<evidence type="ECO:0000256" key="8">
    <source>
        <dbReference type="SAM" id="Phobius"/>
    </source>
</evidence>
<accession>A0A6J6IEH4</accession>
<feature type="transmembrane region" description="Helical" evidence="8">
    <location>
        <begin position="20"/>
        <end position="40"/>
    </location>
</feature>
<dbReference type="CDD" id="cd16378">
    <property type="entry name" value="CcmH_N"/>
    <property type="match status" value="1"/>
</dbReference>
<keyword evidence="8" id="KW-1133">Transmembrane helix</keyword>
<comment type="similarity">
    <text evidence="1">Belongs to the CcmH/CycL/Ccl2/NrfF family.</text>
</comment>
<dbReference type="InterPro" id="IPR038297">
    <property type="entry name" value="CcmH/CycL/NrfF/Ccl2_sf"/>
</dbReference>
<feature type="region of interest" description="Disordered" evidence="7">
    <location>
        <begin position="147"/>
        <end position="186"/>
    </location>
</feature>
<feature type="compositionally biased region" description="Basic and acidic residues" evidence="7">
    <location>
        <begin position="153"/>
        <end position="167"/>
    </location>
</feature>
<sequence length="186" mass="19670">MSSGRTNSSAFSSGSPLRRLGPWLLLGVVIVATLSLAVFGTRDAPTTQDRVSSISRTVKCPVCSGESVAESNAPASQEIRRDIALRVQEGQTDDEIRSYYVARYGEAILLTPSASGINALVWILPVAALAVALAGLAIVFRRWSTEPAETASPEDRRLVEAALRGDETGSSELADPTDGHGEGDSR</sequence>
<dbReference type="GO" id="GO:0017004">
    <property type="term" value="P:cytochrome complex assembly"/>
    <property type="evidence" value="ECO:0007669"/>
    <property type="project" value="UniProtKB-KW"/>
</dbReference>
<evidence type="ECO:0000259" key="9">
    <source>
        <dbReference type="Pfam" id="PF03918"/>
    </source>
</evidence>
<keyword evidence="3" id="KW-0479">Metal-binding</keyword>
<keyword evidence="8" id="KW-0812">Transmembrane</keyword>
<keyword evidence="4" id="KW-0732">Signal</keyword>
<keyword evidence="5" id="KW-0201">Cytochrome c-type biogenesis</keyword>
<keyword evidence="2" id="KW-0349">Heme</keyword>
<feature type="compositionally biased region" description="Basic and acidic residues" evidence="7">
    <location>
        <begin position="177"/>
        <end position="186"/>
    </location>
</feature>
<protein>
    <submittedName>
        <fullName evidence="10">Unannotated protein</fullName>
    </submittedName>
</protein>
<dbReference type="PANTHER" id="PTHR47870">
    <property type="entry name" value="CYTOCHROME C-TYPE BIOGENESIS PROTEIN CCMH"/>
    <property type="match status" value="1"/>
</dbReference>
<evidence type="ECO:0000256" key="6">
    <source>
        <dbReference type="ARBA" id="ARBA00023004"/>
    </source>
</evidence>
<dbReference type="EMBL" id="CAEZUP010000120">
    <property type="protein sequence ID" value="CAB4623079.1"/>
    <property type="molecule type" value="Genomic_DNA"/>
</dbReference>
<proteinExistence type="inferred from homology"/>
<evidence type="ECO:0000256" key="7">
    <source>
        <dbReference type="SAM" id="MobiDB-lite"/>
    </source>
</evidence>
<dbReference type="InterPro" id="IPR051263">
    <property type="entry name" value="C-type_cytochrome_biogenesis"/>
</dbReference>
<name>A0A6J6IEH4_9ZZZZ</name>
<gene>
    <name evidence="10" type="ORF">UFOPK1835_01955</name>
</gene>
<dbReference type="GO" id="GO:0046872">
    <property type="term" value="F:metal ion binding"/>
    <property type="evidence" value="ECO:0007669"/>
    <property type="project" value="UniProtKB-KW"/>
</dbReference>
<evidence type="ECO:0000313" key="10">
    <source>
        <dbReference type="EMBL" id="CAB4623079.1"/>
    </source>
</evidence>